<evidence type="ECO:0000313" key="4">
    <source>
        <dbReference type="EMBL" id="HIU29961.1"/>
    </source>
</evidence>
<dbReference type="InterPro" id="IPR004995">
    <property type="entry name" value="Spore_Ger"/>
</dbReference>
<feature type="transmembrane region" description="Helical" evidence="3">
    <location>
        <begin position="353"/>
        <end position="370"/>
    </location>
</feature>
<dbReference type="AlphaFoldDB" id="A0A9D1LAH7"/>
<dbReference type="GO" id="GO:0009847">
    <property type="term" value="P:spore germination"/>
    <property type="evidence" value="ECO:0007669"/>
    <property type="project" value="InterPro"/>
</dbReference>
<evidence type="ECO:0000256" key="1">
    <source>
        <dbReference type="ARBA" id="ARBA00005278"/>
    </source>
</evidence>
<dbReference type="Proteomes" id="UP000824089">
    <property type="component" value="Unassembled WGS sequence"/>
</dbReference>
<reference evidence="4" key="1">
    <citation type="submission" date="2020-10" db="EMBL/GenBank/DDBJ databases">
        <authorList>
            <person name="Gilroy R."/>
        </authorList>
    </citation>
    <scope>NUCLEOTIDE SEQUENCE</scope>
    <source>
        <strain evidence="4">CHK195-4489</strain>
    </source>
</reference>
<dbReference type="EMBL" id="DVMM01000137">
    <property type="protein sequence ID" value="HIU29961.1"/>
    <property type="molecule type" value="Genomic_DNA"/>
</dbReference>
<keyword evidence="2 3" id="KW-0472">Membrane</keyword>
<evidence type="ECO:0000256" key="3">
    <source>
        <dbReference type="SAM" id="Phobius"/>
    </source>
</evidence>
<organism evidence="4 5">
    <name type="scientific">Candidatus Egerieisoma faecipullorum</name>
    <dbReference type="NCBI Taxonomy" id="2840963"/>
    <lineage>
        <taxon>Bacteria</taxon>
        <taxon>Bacillati</taxon>
        <taxon>Bacillota</taxon>
        <taxon>Clostridia</taxon>
        <taxon>Eubacteriales</taxon>
        <taxon>Clostridiaceae</taxon>
        <taxon>Clostridiaceae incertae sedis</taxon>
        <taxon>Candidatus Egerieisoma</taxon>
    </lineage>
</organism>
<gene>
    <name evidence="4" type="ORF">IAD50_06670</name>
</gene>
<dbReference type="PIRSF" id="PIRSF005690">
    <property type="entry name" value="GerBA"/>
    <property type="match status" value="1"/>
</dbReference>
<name>A0A9D1LAH7_9CLOT</name>
<dbReference type="PANTHER" id="PTHR22550">
    <property type="entry name" value="SPORE GERMINATION PROTEIN"/>
    <property type="match status" value="1"/>
</dbReference>
<sequence length="512" mass="57293">MFEKMKRLFGKKEIGGEPPSGAVRGKTVSALLDENIKLMEALFTDVDTMLNRQFENAERPEIRFCIYYSDGVADAMLINEHVIKPLIQMEGLRPGPQLFDEIKDRVILINEVKESSDIAEIVSGITYGDTVLFLDGADRALLFNSKKFSLRSSTEPEGERVLSGPREGFTEGIMNNLSMLRRRMRSSELKIKFFNKGRLTRTTVCVVYIESVVNKNILKELYRRLEGIDIDGVLDPNYLEEFIGEQSAFGFNSLGATERPDVVVAKMLEGRIAVLVDGSPVALTAPYLFVENFQSNEDYYMPPVYASFSRIIRIICFILTISVPAIYISIVAYHHEILPSAFMISLAKSRARVPLPAALECFIMLIMFDILRETGIRMPNHIGQAMSIVGALVIGQAAVEAHLVAAPMVIVVAFTGITNLMSSRLTAATLVSRYFCLILASMMGLTGLMVGISSVLIHVLSMETLGIPSILPVKRLEYQEVKDTFIRAPWPNMLKRIWPLSHNLTRQKKVTH</sequence>
<evidence type="ECO:0000256" key="2">
    <source>
        <dbReference type="ARBA" id="ARBA00023136"/>
    </source>
</evidence>
<comment type="similarity">
    <text evidence="1">Belongs to the GerABKA family.</text>
</comment>
<keyword evidence="3" id="KW-0812">Transmembrane</keyword>
<evidence type="ECO:0000313" key="5">
    <source>
        <dbReference type="Proteomes" id="UP000824089"/>
    </source>
</evidence>
<comment type="caution">
    <text evidence="4">The sequence shown here is derived from an EMBL/GenBank/DDBJ whole genome shotgun (WGS) entry which is preliminary data.</text>
</comment>
<dbReference type="Pfam" id="PF03323">
    <property type="entry name" value="GerA"/>
    <property type="match status" value="1"/>
</dbReference>
<dbReference type="PANTHER" id="PTHR22550:SF5">
    <property type="entry name" value="LEUCINE ZIPPER PROTEIN 4"/>
    <property type="match status" value="1"/>
</dbReference>
<proteinExistence type="inferred from homology"/>
<accession>A0A9D1LAH7</accession>
<keyword evidence="3" id="KW-1133">Transmembrane helix</keyword>
<feature type="transmembrane region" description="Helical" evidence="3">
    <location>
        <begin position="434"/>
        <end position="460"/>
    </location>
</feature>
<reference evidence="4" key="2">
    <citation type="journal article" date="2021" name="PeerJ">
        <title>Extensive microbial diversity within the chicken gut microbiome revealed by metagenomics and culture.</title>
        <authorList>
            <person name="Gilroy R."/>
            <person name="Ravi A."/>
            <person name="Getino M."/>
            <person name="Pursley I."/>
            <person name="Horton D.L."/>
            <person name="Alikhan N.F."/>
            <person name="Baker D."/>
            <person name="Gharbi K."/>
            <person name="Hall N."/>
            <person name="Watson M."/>
            <person name="Adriaenssens E.M."/>
            <person name="Foster-Nyarko E."/>
            <person name="Jarju S."/>
            <person name="Secka A."/>
            <person name="Antonio M."/>
            <person name="Oren A."/>
            <person name="Chaudhuri R.R."/>
            <person name="La Ragione R."/>
            <person name="Hildebrand F."/>
            <person name="Pallen M.J."/>
        </authorList>
    </citation>
    <scope>NUCLEOTIDE SEQUENCE</scope>
    <source>
        <strain evidence="4">CHK195-4489</strain>
    </source>
</reference>
<protein>
    <submittedName>
        <fullName evidence="4">Spore germination protein</fullName>
    </submittedName>
</protein>
<dbReference type="InterPro" id="IPR050768">
    <property type="entry name" value="UPF0353/GerABKA_families"/>
</dbReference>
<dbReference type="GO" id="GO:0016020">
    <property type="term" value="C:membrane"/>
    <property type="evidence" value="ECO:0007669"/>
    <property type="project" value="InterPro"/>
</dbReference>
<feature type="transmembrane region" description="Helical" evidence="3">
    <location>
        <begin position="311"/>
        <end position="333"/>
    </location>
</feature>